<evidence type="ECO:0000259" key="5">
    <source>
        <dbReference type="Pfam" id="PF01191"/>
    </source>
</evidence>
<dbReference type="OMA" id="VRDRGYF"/>
<dbReference type="SUPFAM" id="SSF55287">
    <property type="entry name" value="RPB5-like RNA polymerase subunit"/>
    <property type="match status" value="1"/>
</dbReference>
<gene>
    <name evidence="7" type="ORF">Esi_0046_0105</name>
</gene>
<comment type="subcellular location">
    <subcellularLocation>
        <location evidence="1">Nucleus</location>
    </subcellularLocation>
</comment>
<dbReference type="InterPro" id="IPR000783">
    <property type="entry name" value="RNA_pol_subH/Rpb5_C"/>
</dbReference>
<keyword evidence="2" id="KW-0804">Transcription</keyword>
<feature type="domain" description="RNA polymerase Rpb5 N-terminal" evidence="6">
    <location>
        <begin position="10"/>
        <end position="94"/>
    </location>
</feature>
<dbReference type="InterPro" id="IPR005571">
    <property type="entry name" value="RNA_pol_Rpb5_N"/>
</dbReference>
<dbReference type="GO" id="GO:0006366">
    <property type="term" value="P:transcription by RNA polymerase II"/>
    <property type="evidence" value="ECO:0007669"/>
    <property type="project" value="TreeGrafter"/>
</dbReference>
<evidence type="ECO:0000259" key="6">
    <source>
        <dbReference type="Pfam" id="PF03871"/>
    </source>
</evidence>
<dbReference type="GO" id="GO:0003677">
    <property type="term" value="F:DNA binding"/>
    <property type="evidence" value="ECO:0007669"/>
    <property type="project" value="InterPro"/>
</dbReference>
<dbReference type="NCBIfam" id="NF007129">
    <property type="entry name" value="PRK09570.1"/>
    <property type="match status" value="1"/>
</dbReference>
<evidence type="ECO:0000256" key="2">
    <source>
        <dbReference type="ARBA" id="ARBA00023163"/>
    </source>
</evidence>
<feature type="domain" description="RNA polymerase subunit H/Rpb5 C-terminal" evidence="5">
    <location>
        <begin position="140"/>
        <end position="211"/>
    </location>
</feature>
<dbReference type="EMBL" id="FN648663">
    <property type="protein sequence ID" value="CBJ48715.1"/>
    <property type="molecule type" value="Genomic_DNA"/>
</dbReference>
<comment type="similarity">
    <text evidence="4">Belongs to the archaeal Rpo5/eukaryotic RPB5 RNA polymerase subunit family.</text>
</comment>
<dbReference type="GO" id="GO:0042797">
    <property type="term" value="P:tRNA transcription by RNA polymerase III"/>
    <property type="evidence" value="ECO:0007669"/>
    <property type="project" value="TreeGrafter"/>
</dbReference>
<dbReference type="SUPFAM" id="SSF53036">
    <property type="entry name" value="Eukaryotic RPB5 N-terminal domain"/>
    <property type="match status" value="1"/>
</dbReference>
<evidence type="ECO:0000256" key="4">
    <source>
        <dbReference type="ARBA" id="ARBA00025765"/>
    </source>
</evidence>
<dbReference type="Gene3D" id="3.90.940.20">
    <property type="entry name" value="RPB5-like RNA polymerase subunit"/>
    <property type="match status" value="1"/>
</dbReference>
<dbReference type="AlphaFoldDB" id="D7G1Y9"/>
<protein>
    <submittedName>
        <fullName evidence="7">Uncharacterized protein</fullName>
    </submittedName>
</protein>
<dbReference type="Proteomes" id="UP000002630">
    <property type="component" value="Linkage Group LG18"/>
</dbReference>
<reference evidence="7 8" key="1">
    <citation type="journal article" date="2010" name="Nature">
        <title>The Ectocarpus genome and the independent evolution of multicellularity in brown algae.</title>
        <authorList>
            <person name="Cock J.M."/>
            <person name="Sterck L."/>
            <person name="Rouze P."/>
            <person name="Scornet D."/>
            <person name="Allen A.E."/>
            <person name="Amoutzias G."/>
            <person name="Anthouard V."/>
            <person name="Artiguenave F."/>
            <person name="Aury J.M."/>
            <person name="Badger J.H."/>
            <person name="Beszteri B."/>
            <person name="Billiau K."/>
            <person name="Bonnet E."/>
            <person name="Bothwell J.H."/>
            <person name="Bowler C."/>
            <person name="Boyen C."/>
            <person name="Brownlee C."/>
            <person name="Carrano C.J."/>
            <person name="Charrier B."/>
            <person name="Cho G.Y."/>
            <person name="Coelho S.M."/>
            <person name="Collen J."/>
            <person name="Corre E."/>
            <person name="Da Silva C."/>
            <person name="Delage L."/>
            <person name="Delaroque N."/>
            <person name="Dittami S.M."/>
            <person name="Doulbeau S."/>
            <person name="Elias M."/>
            <person name="Farnham G."/>
            <person name="Gachon C.M."/>
            <person name="Gschloessl B."/>
            <person name="Heesch S."/>
            <person name="Jabbari K."/>
            <person name="Jubin C."/>
            <person name="Kawai H."/>
            <person name="Kimura K."/>
            <person name="Kloareg B."/>
            <person name="Kupper F.C."/>
            <person name="Lang D."/>
            <person name="Le Bail A."/>
            <person name="Leblanc C."/>
            <person name="Lerouge P."/>
            <person name="Lohr M."/>
            <person name="Lopez P.J."/>
            <person name="Martens C."/>
            <person name="Maumus F."/>
            <person name="Michel G."/>
            <person name="Miranda-Saavedra D."/>
            <person name="Morales J."/>
            <person name="Moreau H."/>
            <person name="Motomura T."/>
            <person name="Nagasato C."/>
            <person name="Napoli C.A."/>
            <person name="Nelson D.R."/>
            <person name="Nyvall-Collen P."/>
            <person name="Peters A.F."/>
            <person name="Pommier C."/>
            <person name="Potin P."/>
            <person name="Poulain J."/>
            <person name="Quesneville H."/>
            <person name="Read B."/>
            <person name="Rensing S.A."/>
            <person name="Ritter A."/>
            <person name="Rousvoal S."/>
            <person name="Samanta M."/>
            <person name="Samson G."/>
            <person name="Schroeder D.C."/>
            <person name="Segurens B."/>
            <person name="Strittmatter M."/>
            <person name="Tonon T."/>
            <person name="Tregear J.W."/>
            <person name="Valentin K."/>
            <person name="von Dassow P."/>
            <person name="Yamagishi T."/>
            <person name="Van de Peer Y."/>
            <person name="Wincker P."/>
        </authorList>
    </citation>
    <scope>NUCLEOTIDE SEQUENCE [LARGE SCALE GENOMIC DNA]</scope>
    <source>
        <strain evidence="8">Ec32 / CCAP1310/4</strain>
    </source>
</reference>
<evidence type="ECO:0000256" key="1">
    <source>
        <dbReference type="ARBA" id="ARBA00004123"/>
    </source>
</evidence>
<name>D7G1Y9_ECTSI</name>
<keyword evidence="8" id="KW-1185">Reference proteome</keyword>
<organism evidence="7 8">
    <name type="scientific">Ectocarpus siliculosus</name>
    <name type="common">Brown alga</name>
    <name type="synonym">Conferva siliculosa</name>
    <dbReference type="NCBI Taxonomy" id="2880"/>
    <lineage>
        <taxon>Eukaryota</taxon>
        <taxon>Sar</taxon>
        <taxon>Stramenopiles</taxon>
        <taxon>Ochrophyta</taxon>
        <taxon>PX clade</taxon>
        <taxon>Phaeophyceae</taxon>
        <taxon>Ectocarpales</taxon>
        <taxon>Ectocarpaceae</taxon>
        <taxon>Ectocarpus</taxon>
    </lineage>
</organism>
<dbReference type="GO" id="GO:0005666">
    <property type="term" value="C:RNA polymerase III complex"/>
    <property type="evidence" value="ECO:0007669"/>
    <property type="project" value="TreeGrafter"/>
</dbReference>
<accession>D7G1Y9</accession>
<dbReference type="Pfam" id="PF01191">
    <property type="entry name" value="RNA_pol_Rpb5_C"/>
    <property type="match status" value="1"/>
</dbReference>
<dbReference type="FunFam" id="3.90.940.20:FF:000001">
    <property type="entry name" value="DNA-directed RNA polymerases I, II, and III subunit RPABC1"/>
    <property type="match status" value="1"/>
</dbReference>
<dbReference type="InParanoid" id="D7G1Y9"/>
<dbReference type="Gene3D" id="3.40.1340.10">
    <property type="entry name" value="RNA polymerase, Rpb5, N-terminal domain"/>
    <property type="match status" value="1"/>
</dbReference>
<dbReference type="PANTHER" id="PTHR10535:SF0">
    <property type="entry name" value="DNA-DIRECTED RNA POLYMERASES I, II, AND III SUBUNIT RPABC1"/>
    <property type="match status" value="1"/>
</dbReference>
<dbReference type="Pfam" id="PF03871">
    <property type="entry name" value="RNA_pol_Rpb5_N"/>
    <property type="match status" value="1"/>
</dbReference>
<dbReference type="FunCoup" id="D7G1Y9">
    <property type="interactions" value="567"/>
</dbReference>
<dbReference type="FunFam" id="3.40.1340.10:FF:000001">
    <property type="entry name" value="DNA-directed RNA polymerases I, II, and III subunit RPABC1"/>
    <property type="match status" value="1"/>
</dbReference>
<dbReference type="InterPro" id="IPR035913">
    <property type="entry name" value="RPB5-like_sf"/>
</dbReference>
<dbReference type="HAMAP" id="MF_00025">
    <property type="entry name" value="RNApol_Rpo5_RPB5"/>
    <property type="match status" value="1"/>
</dbReference>
<dbReference type="PIRSF" id="PIRSF000747">
    <property type="entry name" value="RPB5"/>
    <property type="match status" value="1"/>
</dbReference>
<dbReference type="GO" id="GO:0005665">
    <property type="term" value="C:RNA polymerase II, core complex"/>
    <property type="evidence" value="ECO:0007669"/>
    <property type="project" value="TreeGrafter"/>
</dbReference>
<dbReference type="OrthoDB" id="248779at2759"/>
<dbReference type="EMBL" id="FN649743">
    <property type="protein sequence ID" value="CBJ48715.1"/>
    <property type="molecule type" value="Genomic_DNA"/>
</dbReference>
<evidence type="ECO:0000313" key="8">
    <source>
        <dbReference type="Proteomes" id="UP000002630"/>
    </source>
</evidence>
<dbReference type="PANTHER" id="PTHR10535">
    <property type="entry name" value="DNA-DIRECTED RNA POLYMERASES I, II, AND III SUBUNIT RPABC1"/>
    <property type="match status" value="1"/>
</dbReference>
<sequence length="212" mass="24493">MEGSGPRLSDEGHKIYRIRQTCMKMLEKRGYNVLQEHVSMTSEAFLQQYGPEPNRHDLTLLVEKVDDPMDQIFVFFPDDEKVGVKPIRSYSEKMLEEEVKRAIIVIKGGITPFARSAIQELCAQREVQVEDFKDAELMLDITEHTLVPEHQVLSSEQKAELLKRYKLKDTQLPRIQSTDPVARFFGMQKGQVCKITRPSETAGRYVTYRLCI</sequence>
<evidence type="ECO:0000256" key="3">
    <source>
        <dbReference type="ARBA" id="ARBA00023242"/>
    </source>
</evidence>
<dbReference type="InterPro" id="IPR036710">
    <property type="entry name" value="RNA_pol_Rpb5_N_sf"/>
</dbReference>
<evidence type="ECO:0000313" key="7">
    <source>
        <dbReference type="EMBL" id="CBJ48715.1"/>
    </source>
</evidence>
<proteinExistence type="inferred from homology"/>
<dbReference type="GO" id="GO:0006362">
    <property type="term" value="P:transcription elongation by RNA polymerase I"/>
    <property type="evidence" value="ECO:0007669"/>
    <property type="project" value="TreeGrafter"/>
</dbReference>
<dbReference type="STRING" id="2880.D7G1Y9"/>
<dbReference type="InterPro" id="IPR014381">
    <property type="entry name" value="Arch_Rpo5/euc_Rpb5"/>
</dbReference>
<keyword evidence="3" id="KW-0539">Nucleus</keyword>
<dbReference type="GO" id="GO:0003899">
    <property type="term" value="F:DNA-directed RNA polymerase activity"/>
    <property type="evidence" value="ECO:0007669"/>
    <property type="project" value="InterPro"/>
</dbReference>
<dbReference type="GO" id="GO:0005736">
    <property type="term" value="C:RNA polymerase I complex"/>
    <property type="evidence" value="ECO:0007669"/>
    <property type="project" value="TreeGrafter"/>
</dbReference>
<dbReference type="eggNOG" id="KOG3218">
    <property type="taxonomic scope" value="Eukaryota"/>
</dbReference>